<evidence type="ECO:0000313" key="3">
    <source>
        <dbReference type="Proteomes" id="UP000219688"/>
    </source>
</evidence>
<evidence type="ECO:0000313" key="2">
    <source>
        <dbReference type="EMBL" id="SOC58092.1"/>
    </source>
</evidence>
<protein>
    <submittedName>
        <fullName evidence="2">Uncharacterized protein</fullName>
    </submittedName>
</protein>
<dbReference type="Proteomes" id="UP000219688">
    <property type="component" value="Unassembled WGS sequence"/>
</dbReference>
<feature type="region of interest" description="Disordered" evidence="1">
    <location>
        <begin position="123"/>
        <end position="144"/>
    </location>
</feature>
<name>A0A285VVP4_9MICO</name>
<keyword evidence="3" id="KW-1185">Reference proteome</keyword>
<dbReference type="SUPFAM" id="SSF52402">
    <property type="entry name" value="Adenine nucleotide alpha hydrolases-like"/>
    <property type="match status" value="1"/>
</dbReference>
<dbReference type="AlphaFoldDB" id="A0A285VVP4"/>
<reference evidence="3" key="1">
    <citation type="submission" date="2017-08" db="EMBL/GenBank/DDBJ databases">
        <authorList>
            <person name="Varghese N."/>
            <person name="Submissions S."/>
        </authorList>
    </citation>
    <scope>NUCLEOTIDE SEQUENCE [LARGE SCALE GENOMIC DNA]</scope>
    <source>
        <strain evidence="3">USBA17B2</strain>
    </source>
</reference>
<dbReference type="EMBL" id="OBQK01000022">
    <property type="protein sequence ID" value="SOC58092.1"/>
    <property type="molecule type" value="Genomic_DNA"/>
</dbReference>
<proteinExistence type="predicted"/>
<sequence length="929" mass="99055">MTVPTHRPDAPGVVDAALVLDGAHGHGYLVTGTDVPAPPDVTGWRHPADLLDGLVLHLHPRTVLGSAEGVTGTVVLLGHPVDVAAGITDPNRIASRLCASWDLQEDAGLVREAATLGGRWTLLARRRPTPTTPTDRRPPPRPGPDLLVVPDAHATQPVFWATTGGRLALGSTPSLAAHALDLPEDDDALRLLEELRARRPGAVTYLPGVRTAYLGLSPLVPNCLLRVDLSPLRVEHRRFWPEEERVERTDVESVYDVFRERLGAHVGLLAGLGRPALSLTAGRDSRVTAALAHEEVRAGGGLAFTYVNPRDARTGPAAAADVTGASAVAAQLGLPHRVLRWRQPPAGGTFDVLHRRTYDPLVPSRGAAHAMWADLPADLVQLQSNGAETGTTFVRRRTDEPLDPLRLARMMMHAADGLEDLAARMYDGYLEHAELTPDRLRGYDHHDLFYWEQRMGRWGWQKFTDGDLGHRVLAPFNDRVLLETMLSLPYAQREAMVLLDRVLDDVPGTRVRAPGPRVSLARSVTTLLPGRVRRRVEPVVDRRAARAAVSRSVFPGGYAVLPAGARGTRVPAGWLREPLPDGAFGASGALLRHHPGLRHAVVGDGSAWVAVLGDPVWVRQELDGAWVVARALRDALADRRSAEALMVTAGHHGLTAVVAGAAGLTGRYLVLAGDGTRTVVVPDPLTALGVHLLEDGSGVVSHARLADGPARRVSPGDLVTVAGGSLDVAPLDQRVDLASLARPRRVEDPATAAERLARHARILSHRGPAWLAMSGLEYGRSGELLPHLVASGGSALTWWDRTVGDDEAAGVFSASREAFEAGVQHRVLGLREDPAGGAPGSGASPALRAAREAAVEALRQTWGEEAEGVLPVTVALDAALPADAVVWFGTAPGPDGAAPHSLVDRPWELLQGARAVALPFSDRLLGQLP</sequence>
<accession>A0A285VVP4</accession>
<dbReference type="RefSeq" id="WP_170955537.1">
    <property type="nucleotide sequence ID" value="NZ_OBQK01000022.1"/>
</dbReference>
<gene>
    <name evidence="2" type="ORF">SAMN05421879_1229</name>
</gene>
<organism evidence="2 3">
    <name type="scientific">Ornithinimicrobium cerasi</name>
    <dbReference type="NCBI Taxonomy" id="2248773"/>
    <lineage>
        <taxon>Bacteria</taxon>
        <taxon>Bacillati</taxon>
        <taxon>Actinomycetota</taxon>
        <taxon>Actinomycetes</taxon>
        <taxon>Micrococcales</taxon>
        <taxon>Ornithinimicrobiaceae</taxon>
        <taxon>Ornithinimicrobium</taxon>
    </lineage>
</organism>
<evidence type="ECO:0000256" key="1">
    <source>
        <dbReference type="SAM" id="MobiDB-lite"/>
    </source>
</evidence>